<dbReference type="Proteomes" id="UP000076244">
    <property type="component" value="Chromosome"/>
</dbReference>
<keyword evidence="2" id="KW-0732">Signal</keyword>
<name>A0ABM6A3A1_9LACO</name>
<keyword evidence="4" id="KW-1185">Reference proteome</keyword>
<dbReference type="RefSeq" id="WP_062916566.1">
    <property type="nucleotide sequence ID" value="NZ_CP012288.1"/>
</dbReference>
<protein>
    <recommendedName>
        <fullName evidence="5">Lipoprotein</fullName>
    </recommendedName>
</protein>
<evidence type="ECO:0008006" key="5">
    <source>
        <dbReference type="Google" id="ProtNLM"/>
    </source>
</evidence>
<accession>A0ABM6A3A1</accession>
<evidence type="ECO:0000313" key="4">
    <source>
        <dbReference type="Proteomes" id="UP000076244"/>
    </source>
</evidence>
<dbReference type="PROSITE" id="PS51257">
    <property type="entry name" value="PROKAR_LIPOPROTEIN"/>
    <property type="match status" value="1"/>
</dbReference>
<evidence type="ECO:0000313" key="3">
    <source>
        <dbReference type="EMBL" id="AMV66726.1"/>
    </source>
</evidence>
<keyword evidence="1" id="KW-0175">Coiled coil</keyword>
<organism evidence="3 4">
    <name type="scientific">Pediococcus damnosus</name>
    <dbReference type="NCBI Taxonomy" id="51663"/>
    <lineage>
        <taxon>Bacteria</taxon>
        <taxon>Bacillati</taxon>
        <taxon>Bacillota</taxon>
        <taxon>Bacilli</taxon>
        <taxon>Lactobacillales</taxon>
        <taxon>Lactobacillaceae</taxon>
        <taxon>Pediococcus</taxon>
    </lineage>
</organism>
<feature type="signal peptide" evidence="2">
    <location>
        <begin position="1"/>
        <end position="21"/>
    </location>
</feature>
<proteinExistence type="predicted"/>
<sequence length="324" mass="34595">MKKFLTGVVGLFALFALVALAGCGNHSLSVGASTKTPSGMVAVIKGKASKNAKISYQIDQQAKKAVKNTDGAYVVEVPAKTKKQTVNITSQKGSDVITKKVTINKRKALGQYKPIANNYNQAVIGMSLSKADQQKAKDLAAAEKKAKASSSKPTSAAKAKAEIAKLPASQQKAALAKLEAQGKEMAALQKEGKEVQAAMATAKKENKDKLLPTNMSNGVKNVITQNNYTVRANYQDKNLMGLTLIVPVKAMKQESGQKDFGTVFSLLSNELGANPKSVMKQFEKLLKDAKKSSSTSTATNVIKSNGVKFEVGYSTTHLYIYITK</sequence>
<evidence type="ECO:0000256" key="2">
    <source>
        <dbReference type="SAM" id="SignalP"/>
    </source>
</evidence>
<reference evidence="3 4" key="1">
    <citation type="journal article" date="2016" name="PLoS ONE">
        <title>The Identification of Novel Diagnostic Marker Genes for the Detection of Beer Spoiling Pediococcus damnosus Strains Using the BlAst Diagnostic Gene findEr.</title>
        <authorList>
            <person name="Behr J."/>
            <person name="Geissler A.J."/>
            <person name="Schmid J."/>
            <person name="Zehe A."/>
            <person name="Vogel R.F."/>
        </authorList>
    </citation>
    <scope>NUCLEOTIDE SEQUENCE [LARGE SCALE GENOMIC DNA]</scope>
    <source>
        <strain evidence="3 4">TMW 2.1535</strain>
    </source>
</reference>
<feature type="coiled-coil region" evidence="1">
    <location>
        <begin position="171"/>
        <end position="205"/>
    </location>
</feature>
<gene>
    <name evidence="3" type="ORF">ADU72_0781</name>
</gene>
<dbReference type="EMBL" id="CP012288">
    <property type="protein sequence ID" value="AMV66726.1"/>
    <property type="molecule type" value="Genomic_DNA"/>
</dbReference>
<evidence type="ECO:0000256" key="1">
    <source>
        <dbReference type="SAM" id="Coils"/>
    </source>
</evidence>
<feature type="chain" id="PRO_5045235514" description="Lipoprotein" evidence="2">
    <location>
        <begin position="22"/>
        <end position="324"/>
    </location>
</feature>